<dbReference type="GO" id="GO:0071555">
    <property type="term" value="P:cell wall organization"/>
    <property type="evidence" value="ECO:0007669"/>
    <property type="project" value="UniProtKB-KW"/>
</dbReference>
<evidence type="ECO:0000256" key="7">
    <source>
        <dbReference type="HAMAP-Rule" id="MF_00258"/>
    </source>
</evidence>
<dbReference type="PANTHER" id="PTHR21198">
    <property type="entry name" value="GLUTAMATE RACEMASE"/>
    <property type="match status" value="1"/>
</dbReference>
<dbReference type="NCBIfam" id="TIGR00067">
    <property type="entry name" value="glut_race"/>
    <property type="match status" value="1"/>
</dbReference>
<evidence type="ECO:0000313" key="8">
    <source>
        <dbReference type="EMBL" id="OGY46897.1"/>
    </source>
</evidence>
<keyword evidence="6 7" id="KW-0961">Cell wall biogenesis/degradation</keyword>
<comment type="function">
    <text evidence="7">Provides the (R)-glutamate required for cell wall biosynthesis.</text>
</comment>
<accession>A0A1G1Y5Q8</accession>
<dbReference type="InterPro" id="IPR033134">
    <property type="entry name" value="Asp/Glu_racemase_AS_2"/>
</dbReference>
<sequence length="269" mass="30496">MIGIFDSGVGGVTVARAIRQRLPEYQLLYLGDSARAPYGNRSQQLIYQFTAQALDFLFGQGCQLVIIACNTASAEALRKIQQEYLPKKYPDRRVLGVIRPVVEVVVEQSKTGRIGVVGTRGTVSSGAFEREIKTARSDATVFQQACPLLVPLVEEGWQQRPETMRIIRQYVRSLKQQRIDTLILGCTHYPMLEKQFRSAMGRRVVILDSPKIVAEKLADYLQRHPEIEKKLTRGANHRFVVTDITQPLERNTQQWLGEKIVLQKIMLST</sequence>
<evidence type="ECO:0000256" key="3">
    <source>
        <dbReference type="ARBA" id="ARBA00022960"/>
    </source>
</evidence>
<evidence type="ECO:0000313" key="9">
    <source>
        <dbReference type="Proteomes" id="UP000178385"/>
    </source>
</evidence>
<dbReference type="GO" id="GO:0008881">
    <property type="term" value="F:glutamate racemase activity"/>
    <property type="evidence" value="ECO:0007669"/>
    <property type="project" value="UniProtKB-UniRule"/>
</dbReference>
<dbReference type="FunFam" id="3.40.50.1860:FF:000001">
    <property type="entry name" value="Glutamate racemase"/>
    <property type="match status" value="1"/>
</dbReference>
<name>A0A1G1Y5Q8_9BACT</name>
<dbReference type="GO" id="GO:0008360">
    <property type="term" value="P:regulation of cell shape"/>
    <property type="evidence" value="ECO:0007669"/>
    <property type="project" value="UniProtKB-KW"/>
</dbReference>
<feature type="binding site" evidence="7">
    <location>
        <begin position="70"/>
        <end position="71"/>
    </location>
    <ligand>
        <name>substrate</name>
    </ligand>
</feature>
<dbReference type="InterPro" id="IPR015942">
    <property type="entry name" value="Asp/Glu/hydantoin_racemase"/>
</dbReference>
<proteinExistence type="inferred from homology"/>
<protein>
    <recommendedName>
        <fullName evidence="2 7">Glutamate racemase</fullName>
        <ecNumber evidence="2 7">5.1.1.3</ecNumber>
    </recommendedName>
</protein>
<comment type="pathway">
    <text evidence="7">Cell wall biogenesis; peptidoglycan biosynthesis.</text>
</comment>
<dbReference type="Pfam" id="PF01177">
    <property type="entry name" value="Asp_Glu_race"/>
    <property type="match status" value="1"/>
</dbReference>
<keyword evidence="5 7" id="KW-0413">Isomerase</keyword>
<comment type="similarity">
    <text evidence="7">Belongs to the aspartate/glutamate racemases family.</text>
</comment>
<dbReference type="EC" id="5.1.1.3" evidence="2 7"/>
<dbReference type="InterPro" id="IPR018187">
    <property type="entry name" value="Asp/Glu_racemase_AS_1"/>
</dbReference>
<evidence type="ECO:0000256" key="5">
    <source>
        <dbReference type="ARBA" id="ARBA00023235"/>
    </source>
</evidence>
<dbReference type="EMBL" id="MHIG01000021">
    <property type="protein sequence ID" value="OGY46897.1"/>
    <property type="molecule type" value="Genomic_DNA"/>
</dbReference>
<dbReference type="PROSITE" id="PS00923">
    <property type="entry name" value="ASP_GLU_RACEMASE_1"/>
    <property type="match status" value="1"/>
</dbReference>
<dbReference type="UniPathway" id="UPA00219"/>
<dbReference type="InterPro" id="IPR004391">
    <property type="entry name" value="Glu_race"/>
</dbReference>
<dbReference type="Gene3D" id="3.40.50.1860">
    <property type="match status" value="2"/>
</dbReference>
<dbReference type="SUPFAM" id="SSF53681">
    <property type="entry name" value="Aspartate/glutamate racemase"/>
    <property type="match status" value="2"/>
</dbReference>
<dbReference type="GO" id="GO:0009252">
    <property type="term" value="P:peptidoglycan biosynthetic process"/>
    <property type="evidence" value="ECO:0007669"/>
    <property type="project" value="UniProtKB-UniRule"/>
</dbReference>
<evidence type="ECO:0000256" key="2">
    <source>
        <dbReference type="ARBA" id="ARBA00013090"/>
    </source>
</evidence>
<comment type="caution">
    <text evidence="8">The sequence shown here is derived from an EMBL/GenBank/DDBJ whole genome shotgun (WGS) entry which is preliminary data.</text>
</comment>
<feature type="binding site" evidence="7">
    <location>
        <begin position="187"/>
        <end position="188"/>
    </location>
    <ligand>
        <name>substrate</name>
    </ligand>
</feature>
<feature type="binding site" evidence="7">
    <location>
        <begin position="38"/>
        <end position="39"/>
    </location>
    <ligand>
        <name>substrate</name>
    </ligand>
</feature>
<dbReference type="InterPro" id="IPR001920">
    <property type="entry name" value="Asp/Glu_race"/>
</dbReference>
<reference evidence="8 9" key="1">
    <citation type="journal article" date="2016" name="Nat. Commun.">
        <title>Thousands of microbial genomes shed light on interconnected biogeochemical processes in an aquifer system.</title>
        <authorList>
            <person name="Anantharaman K."/>
            <person name="Brown C.T."/>
            <person name="Hug L.A."/>
            <person name="Sharon I."/>
            <person name="Castelle C.J."/>
            <person name="Probst A.J."/>
            <person name="Thomas B.C."/>
            <person name="Singh A."/>
            <person name="Wilkins M.J."/>
            <person name="Karaoz U."/>
            <person name="Brodie E.L."/>
            <person name="Williams K.H."/>
            <person name="Hubbard S.S."/>
            <person name="Banfield J.F."/>
        </authorList>
    </citation>
    <scope>NUCLEOTIDE SEQUENCE [LARGE SCALE GENOMIC DNA]</scope>
</reference>
<feature type="active site" description="Proton donor/acceptor" evidence="7">
    <location>
        <position position="69"/>
    </location>
</feature>
<feature type="binding site" evidence="7">
    <location>
        <begin position="6"/>
        <end position="7"/>
    </location>
    <ligand>
        <name>substrate</name>
    </ligand>
</feature>
<evidence type="ECO:0000256" key="4">
    <source>
        <dbReference type="ARBA" id="ARBA00022984"/>
    </source>
</evidence>
<feature type="active site" description="Proton donor/acceptor" evidence="7">
    <location>
        <position position="186"/>
    </location>
</feature>
<organism evidence="8 9">
    <name type="scientific">Candidatus Buchananbacteria bacterium RIFCSPHIGHO2_01_FULL_47_11b</name>
    <dbReference type="NCBI Taxonomy" id="1797537"/>
    <lineage>
        <taxon>Bacteria</taxon>
        <taxon>Candidatus Buchananiibacteriota</taxon>
    </lineage>
</organism>
<dbReference type="AlphaFoldDB" id="A0A1G1Y5Q8"/>
<keyword evidence="3 7" id="KW-0133">Cell shape</keyword>
<evidence type="ECO:0000256" key="1">
    <source>
        <dbReference type="ARBA" id="ARBA00001602"/>
    </source>
</evidence>
<dbReference type="HAMAP" id="MF_00258">
    <property type="entry name" value="Glu_racemase"/>
    <property type="match status" value="1"/>
</dbReference>
<evidence type="ECO:0000256" key="6">
    <source>
        <dbReference type="ARBA" id="ARBA00023316"/>
    </source>
</evidence>
<gene>
    <name evidence="7" type="primary">murI</name>
    <name evidence="8" type="ORF">A2840_01520</name>
</gene>
<dbReference type="PANTHER" id="PTHR21198:SF2">
    <property type="entry name" value="GLUTAMATE RACEMASE"/>
    <property type="match status" value="1"/>
</dbReference>
<dbReference type="PROSITE" id="PS00924">
    <property type="entry name" value="ASP_GLU_RACEMASE_2"/>
    <property type="match status" value="1"/>
</dbReference>
<comment type="catalytic activity">
    <reaction evidence="1 7">
        <text>L-glutamate = D-glutamate</text>
        <dbReference type="Rhea" id="RHEA:12813"/>
        <dbReference type="ChEBI" id="CHEBI:29985"/>
        <dbReference type="ChEBI" id="CHEBI:29986"/>
        <dbReference type="EC" id="5.1.1.3"/>
    </reaction>
</comment>
<keyword evidence="4 7" id="KW-0573">Peptidoglycan synthesis</keyword>
<dbReference type="Proteomes" id="UP000178385">
    <property type="component" value="Unassembled WGS sequence"/>
</dbReference>